<accession>A0ABQ7AHL4</accession>
<keyword evidence="3" id="KW-1185">Reference proteome</keyword>
<evidence type="ECO:0000313" key="3">
    <source>
        <dbReference type="Proteomes" id="UP000266723"/>
    </source>
</evidence>
<proteinExistence type="predicted"/>
<name>A0ABQ7AHL4_BRACR</name>
<gene>
    <name evidence="2" type="ORF">DY000_02055271</name>
</gene>
<evidence type="ECO:0000256" key="1">
    <source>
        <dbReference type="SAM" id="MobiDB-lite"/>
    </source>
</evidence>
<reference evidence="2 3" key="1">
    <citation type="journal article" date="2020" name="BMC Genomics">
        <title>Intraspecific diversification of the crop wild relative Brassica cretica Lam. using demographic model selection.</title>
        <authorList>
            <person name="Kioukis A."/>
            <person name="Michalopoulou V.A."/>
            <person name="Briers L."/>
            <person name="Pirintsos S."/>
            <person name="Studholme D.J."/>
            <person name="Pavlidis P."/>
            <person name="Sarris P.F."/>
        </authorList>
    </citation>
    <scope>NUCLEOTIDE SEQUENCE [LARGE SCALE GENOMIC DNA]</scope>
    <source>
        <strain evidence="3">cv. PFS-1207/04</strain>
    </source>
</reference>
<feature type="region of interest" description="Disordered" evidence="1">
    <location>
        <begin position="1"/>
        <end position="91"/>
    </location>
</feature>
<protein>
    <submittedName>
        <fullName evidence="2">Uncharacterized protein</fullName>
    </submittedName>
</protein>
<evidence type="ECO:0000313" key="2">
    <source>
        <dbReference type="EMBL" id="KAF3497167.1"/>
    </source>
</evidence>
<feature type="compositionally biased region" description="Low complexity" evidence="1">
    <location>
        <begin position="50"/>
        <end position="60"/>
    </location>
</feature>
<sequence>MKEPPPPSRLHQQEPPYQSPPRPRPPPPPLYQQEPPQAPRPRGRPPPTSTTPFSFTSAAPNYTSKAELEKTEPRLGFAGGVETTVSSSRPR</sequence>
<comment type="caution">
    <text evidence="2">The sequence shown here is derived from an EMBL/GenBank/DDBJ whole genome shotgun (WGS) entry which is preliminary data.</text>
</comment>
<dbReference type="Proteomes" id="UP000266723">
    <property type="component" value="Unassembled WGS sequence"/>
</dbReference>
<dbReference type="EMBL" id="QGKV02002055">
    <property type="protein sequence ID" value="KAF3497167.1"/>
    <property type="molecule type" value="Genomic_DNA"/>
</dbReference>
<feature type="compositionally biased region" description="Pro residues" evidence="1">
    <location>
        <begin position="17"/>
        <end position="49"/>
    </location>
</feature>
<organism evidence="2 3">
    <name type="scientific">Brassica cretica</name>
    <name type="common">Mustard</name>
    <dbReference type="NCBI Taxonomy" id="69181"/>
    <lineage>
        <taxon>Eukaryota</taxon>
        <taxon>Viridiplantae</taxon>
        <taxon>Streptophyta</taxon>
        <taxon>Embryophyta</taxon>
        <taxon>Tracheophyta</taxon>
        <taxon>Spermatophyta</taxon>
        <taxon>Magnoliopsida</taxon>
        <taxon>eudicotyledons</taxon>
        <taxon>Gunneridae</taxon>
        <taxon>Pentapetalae</taxon>
        <taxon>rosids</taxon>
        <taxon>malvids</taxon>
        <taxon>Brassicales</taxon>
        <taxon>Brassicaceae</taxon>
        <taxon>Brassiceae</taxon>
        <taxon>Brassica</taxon>
    </lineage>
</organism>